<feature type="transmembrane region" description="Helical" evidence="8">
    <location>
        <begin position="135"/>
        <end position="156"/>
    </location>
</feature>
<evidence type="ECO:0000256" key="2">
    <source>
        <dbReference type="ARBA" id="ARBA00022475"/>
    </source>
</evidence>
<proteinExistence type="predicted"/>
<dbReference type="Proteomes" id="UP001596523">
    <property type="component" value="Unassembled WGS sequence"/>
</dbReference>
<dbReference type="RefSeq" id="WP_381838146.1">
    <property type="nucleotide sequence ID" value="NZ_JBHTCF010000020.1"/>
</dbReference>
<gene>
    <name evidence="10" type="ORF">ACFQVC_34610</name>
</gene>
<name>A0ABW2JUM6_9ACTN</name>
<keyword evidence="3 8" id="KW-0812">Transmembrane</keyword>
<evidence type="ECO:0000256" key="8">
    <source>
        <dbReference type="SAM" id="Phobius"/>
    </source>
</evidence>
<evidence type="ECO:0000256" key="5">
    <source>
        <dbReference type="ARBA" id="ARBA00022989"/>
    </source>
</evidence>
<accession>A0ABW2JUM6</accession>
<keyword evidence="11" id="KW-1185">Reference proteome</keyword>
<evidence type="ECO:0000256" key="7">
    <source>
        <dbReference type="ARBA" id="ARBA00023136"/>
    </source>
</evidence>
<keyword evidence="5 8" id="KW-1133">Transmembrane helix</keyword>
<organism evidence="10 11">
    <name type="scientific">Streptomyces monticola</name>
    <dbReference type="NCBI Taxonomy" id="2666263"/>
    <lineage>
        <taxon>Bacteria</taxon>
        <taxon>Bacillati</taxon>
        <taxon>Actinomycetota</taxon>
        <taxon>Actinomycetes</taxon>
        <taxon>Kitasatosporales</taxon>
        <taxon>Streptomycetaceae</taxon>
        <taxon>Streptomyces</taxon>
    </lineage>
</organism>
<evidence type="ECO:0000256" key="1">
    <source>
        <dbReference type="ARBA" id="ARBA00004236"/>
    </source>
</evidence>
<evidence type="ECO:0000256" key="6">
    <source>
        <dbReference type="ARBA" id="ARBA00023118"/>
    </source>
</evidence>
<keyword evidence="4" id="KW-0547">Nucleotide-binding</keyword>
<dbReference type="InterPro" id="IPR043760">
    <property type="entry name" value="PycTM_dom"/>
</dbReference>
<feature type="domain" description="Pycsar effector protein" evidence="9">
    <location>
        <begin position="19"/>
        <end position="152"/>
    </location>
</feature>
<dbReference type="Pfam" id="PF18967">
    <property type="entry name" value="PycTM"/>
    <property type="match status" value="1"/>
</dbReference>
<protein>
    <submittedName>
        <fullName evidence="10">Pycsar system effector family protein</fullName>
    </submittedName>
</protein>
<reference evidence="11" key="1">
    <citation type="journal article" date="2019" name="Int. J. Syst. Evol. Microbiol.">
        <title>The Global Catalogue of Microorganisms (GCM) 10K type strain sequencing project: providing services to taxonomists for standard genome sequencing and annotation.</title>
        <authorList>
            <consortium name="The Broad Institute Genomics Platform"/>
            <consortium name="The Broad Institute Genome Sequencing Center for Infectious Disease"/>
            <person name="Wu L."/>
            <person name="Ma J."/>
        </authorList>
    </citation>
    <scope>NUCLEOTIDE SEQUENCE [LARGE SCALE GENOMIC DNA]</scope>
    <source>
        <strain evidence="11">SYNS20</strain>
    </source>
</reference>
<comment type="caution">
    <text evidence="10">The sequence shown here is derived from an EMBL/GenBank/DDBJ whole genome shotgun (WGS) entry which is preliminary data.</text>
</comment>
<dbReference type="EMBL" id="JBHTCF010000020">
    <property type="protein sequence ID" value="MFC7309329.1"/>
    <property type="molecule type" value="Genomic_DNA"/>
</dbReference>
<evidence type="ECO:0000313" key="11">
    <source>
        <dbReference type="Proteomes" id="UP001596523"/>
    </source>
</evidence>
<feature type="transmembrane region" description="Helical" evidence="8">
    <location>
        <begin position="62"/>
        <end position="86"/>
    </location>
</feature>
<feature type="transmembrane region" description="Helical" evidence="8">
    <location>
        <begin position="37"/>
        <end position="56"/>
    </location>
</feature>
<evidence type="ECO:0000256" key="4">
    <source>
        <dbReference type="ARBA" id="ARBA00022741"/>
    </source>
</evidence>
<evidence type="ECO:0000259" key="9">
    <source>
        <dbReference type="Pfam" id="PF18967"/>
    </source>
</evidence>
<sequence>MTATTPDPQSERDQARIAATVASLQGDLARTETKASLLLALTGAALVVLVTTATAADVALPVAAAVAGWLGAFALLAATVVLLLAIRPHLGGSGWTSWPRLADDELRQRLSTGYQVEHLRFMAALAARKFQLIRVAVDCVIAGIALLTLASVLGAVA</sequence>
<keyword evidence="2" id="KW-1003">Cell membrane</keyword>
<comment type="subcellular location">
    <subcellularLocation>
        <location evidence="1">Cell membrane</location>
    </subcellularLocation>
</comment>
<keyword evidence="7 8" id="KW-0472">Membrane</keyword>
<evidence type="ECO:0000313" key="10">
    <source>
        <dbReference type="EMBL" id="MFC7309329.1"/>
    </source>
</evidence>
<keyword evidence="6" id="KW-0051">Antiviral defense</keyword>
<evidence type="ECO:0000256" key="3">
    <source>
        <dbReference type="ARBA" id="ARBA00022692"/>
    </source>
</evidence>